<feature type="binding site" evidence="8">
    <location>
        <position position="205"/>
    </location>
    <ligand>
        <name>Zn(2+)</name>
        <dbReference type="ChEBI" id="CHEBI:29105"/>
        <label>1</label>
    </ligand>
</feature>
<dbReference type="InterPro" id="IPR012724">
    <property type="entry name" value="DnaJ"/>
</dbReference>
<dbReference type="InterPro" id="IPR001305">
    <property type="entry name" value="HSP_DnaJ_Cys-rich_dom"/>
</dbReference>
<reference evidence="12 13" key="1">
    <citation type="journal article" date="2017" name="ISME J.">
        <title>Potential for microbial H2 and metal transformations associated with novel bacteria and archaea in deep terrestrial subsurface sediments.</title>
        <authorList>
            <person name="Hernsdorf A.W."/>
            <person name="Amano Y."/>
            <person name="Miyakawa K."/>
            <person name="Ise K."/>
            <person name="Suzuki Y."/>
            <person name="Anantharaman K."/>
            <person name="Probst A."/>
            <person name="Burstein D."/>
            <person name="Thomas B.C."/>
            <person name="Banfield J.F."/>
        </authorList>
    </citation>
    <scope>NUCLEOTIDE SEQUENCE [LARGE SCALE GENOMIC DNA]</scope>
    <source>
        <strain evidence="12">HGW-Actinobacteria-3</strain>
    </source>
</reference>
<comment type="function">
    <text evidence="8">Participates actively in the response to hyperosmotic and heat shock by preventing the aggregation of stress-denatured proteins and by disaggregating proteins, also in an autonomous, DnaK-independent fashion. Unfolded proteins bind initially to DnaJ; upon interaction with the DnaJ-bound protein, DnaK hydrolyzes its bound ATP, resulting in the formation of a stable complex. GrpE releases ADP from DnaK; ATP binding to DnaK triggers the release of the substrate protein, thus completing the reaction cycle. Several rounds of ATP-dependent interactions between DnaJ, DnaK and GrpE are required for fully efficient folding. Also involved, together with DnaK and GrpE, in the DNA replication of plasmids through activation of initiation proteins.</text>
</comment>
<evidence type="ECO:0000256" key="7">
    <source>
        <dbReference type="ARBA" id="ARBA00067609"/>
    </source>
</evidence>
<name>A0A2N3G4B9_9ACTN</name>
<dbReference type="GO" id="GO:0005524">
    <property type="term" value="F:ATP binding"/>
    <property type="evidence" value="ECO:0007669"/>
    <property type="project" value="InterPro"/>
</dbReference>
<dbReference type="SMART" id="SM00271">
    <property type="entry name" value="DnaJ"/>
    <property type="match status" value="1"/>
</dbReference>
<feature type="repeat" description="CXXCXGXG motif" evidence="8">
    <location>
        <begin position="205"/>
        <end position="212"/>
    </location>
</feature>
<feature type="binding site" evidence="8">
    <location>
        <position position="152"/>
    </location>
    <ligand>
        <name>Zn(2+)</name>
        <dbReference type="ChEBI" id="CHEBI:29105"/>
        <label>1</label>
    </ligand>
</feature>
<keyword evidence="3 8" id="KW-0863">Zinc-finger</keyword>
<feature type="binding site" evidence="8">
    <location>
        <position position="194"/>
    </location>
    <ligand>
        <name>Zn(2+)</name>
        <dbReference type="ChEBI" id="CHEBI:29105"/>
        <label>2</label>
    </ligand>
</feature>
<comment type="cofactor">
    <cofactor evidence="8">
        <name>Zn(2+)</name>
        <dbReference type="ChEBI" id="CHEBI:29105"/>
    </cofactor>
    <text evidence="8">Binds 2 Zn(2+) ions per monomer.</text>
</comment>
<dbReference type="GO" id="GO:0005737">
    <property type="term" value="C:cytoplasm"/>
    <property type="evidence" value="ECO:0007669"/>
    <property type="project" value="UniProtKB-SubCell"/>
</dbReference>
<accession>A0A2N3G4B9</accession>
<comment type="subcellular location">
    <subcellularLocation>
        <location evidence="8">Cytoplasm</location>
    </subcellularLocation>
</comment>
<feature type="binding site" evidence="8">
    <location>
        <position position="169"/>
    </location>
    <ligand>
        <name>Zn(2+)</name>
        <dbReference type="ChEBI" id="CHEBI:29105"/>
        <label>2</label>
    </ligand>
</feature>
<dbReference type="PANTHER" id="PTHR43096:SF52">
    <property type="entry name" value="DNAJ HOMOLOG 1, MITOCHONDRIAL-RELATED"/>
    <property type="match status" value="1"/>
</dbReference>
<evidence type="ECO:0000256" key="4">
    <source>
        <dbReference type="ARBA" id="ARBA00022833"/>
    </source>
</evidence>
<keyword evidence="8" id="KW-0346">Stress response</keyword>
<evidence type="ECO:0000313" key="12">
    <source>
        <dbReference type="EMBL" id="PKQ27418.1"/>
    </source>
</evidence>
<keyword evidence="5 8" id="KW-0143">Chaperone</keyword>
<comment type="domain">
    <text evidence="8">The J domain is necessary and sufficient to stimulate DnaK ATPase activity. Zinc center 1 plays an important role in the autonomous, DnaK-independent chaperone activity of DnaJ. Zinc center 2 is essential for interaction with DnaK and for DnaJ activity.</text>
</comment>
<dbReference type="InterPro" id="IPR036869">
    <property type="entry name" value="J_dom_sf"/>
</dbReference>
<evidence type="ECO:0000256" key="5">
    <source>
        <dbReference type="ARBA" id="ARBA00023186"/>
    </source>
</evidence>
<dbReference type="NCBIfam" id="TIGR02349">
    <property type="entry name" value="DnaJ_bact"/>
    <property type="match status" value="1"/>
</dbReference>
<comment type="subunit">
    <text evidence="8">Homodimer.</text>
</comment>
<dbReference type="CDD" id="cd10747">
    <property type="entry name" value="DnaJ_C"/>
    <property type="match status" value="1"/>
</dbReference>
<dbReference type="SUPFAM" id="SSF49493">
    <property type="entry name" value="HSP40/DnaJ peptide-binding domain"/>
    <property type="match status" value="2"/>
</dbReference>
<dbReference type="Proteomes" id="UP000233654">
    <property type="component" value="Unassembled WGS sequence"/>
</dbReference>
<feature type="repeat" description="CXXCXGXG motif" evidence="8">
    <location>
        <begin position="152"/>
        <end position="159"/>
    </location>
</feature>
<gene>
    <name evidence="8 12" type="primary">dnaJ</name>
    <name evidence="12" type="ORF">CVT63_08100</name>
</gene>
<feature type="domain" description="J" evidence="10">
    <location>
        <begin position="5"/>
        <end position="70"/>
    </location>
</feature>
<dbReference type="GO" id="GO:0008270">
    <property type="term" value="F:zinc ion binding"/>
    <property type="evidence" value="ECO:0007669"/>
    <property type="project" value="UniProtKB-UniRule"/>
</dbReference>
<dbReference type="CDD" id="cd10719">
    <property type="entry name" value="DnaJ_zf"/>
    <property type="match status" value="1"/>
</dbReference>
<feature type="repeat" description="CXXCXGXG motif" evidence="8">
    <location>
        <begin position="191"/>
        <end position="198"/>
    </location>
</feature>
<evidence type="ECO:0000256" key="3">
    <source>
        <dbReference type="ARBA" id="ARBA00022771"/>
    </source>
</evidence>
<dbReference type="CDD" id="cd06257">
    <property type="entry name" value="DnaJ"/>
    <property type="match status" value="1"/>
</dbReference>
<dbReference type="Pfam" id="PF00684">
    <property type="entry name" value="DnaJ_CXXCXGXG"/>
    <property type="match status" value="1"/>
</dbReference>
<dbReference type="Gene3D" id="2.10.230.10">
    <property type="entry name" value="Heat shock protein DnaJ, cysteine-rich domain"/>
    <property type="match status" value="1"/>
</dbReference>
<dbReference type="AlphaFoldDB" id="A0A2N3G4B9"/>
<protein>
    <recommendedName>
        <fullName evidence="7 8">Chaperone protein DnaJ</fullName>
    </recommendedName>
</protein>
<dbReference type="PROSITE" id="PS50076">
    <property type="entry name" value="DNAJ_2"/>
    <property type="match status" value="1"/>
</dbReference>
<dbReference type="GO" id="GO:0006260">
    <property type="term" value="P:DNA replication"/>
    <property type="evidence" value="ECO:0007669"/>
    <property type="project" value="UniProtKB-KW"/>
</dbReference>
<dbReference type="InterPro" id="IPR008971">
    <property type="entry name" value="HSP40/DnaJ_pept-bd"/>
</dbReference>
<keyword evidence="8" id="KW-0963">Cytoplasm</keyword>
<feature type="domain" description="CR-type" evidence="11">
    <location>
        <begin position="139"/>
        <end position="217"/>
    </location>
</feature>
<dbReference type="InterPro" id="IPR018253">
    <property type="entry name" value="DnaJ_domain_CS"/>
</dbReference>
<dbReference type="PANTHER" id="PTHR43096">
    <property type="entry name" value="DNAJ HOMOLOG 1, MITOCHONDRIAL-RELATED"/>
    <property type="match status" value="1"/>
</dbReference>
<dbReference type="InterPro" id="IPR001623">
    <property type="entry name" value="DnaJ_domain"/>
</dbReference>
<dbReference type="SUPFAM" id="SSF46565">
    <property type="entry name" value="Chaperone J-domain"/>
    <property type="match status" value="1"/>
</dbReference>
<evidence type="ECO:0000256" key="6">
    <source>
        <dbReference type="ARBA" id="ARBA00061004"/>
    </source>
</evidence>
<dbReference type="GO" id="GO:0042026">
    <property type="term" value="P:protein refolding"/>
    <property type="evidence" value="ECO:0007669"/>
    <property type="project" value="TreeGrafter"/>
</dbReference>
<dbReference type="PROSITE" id="PS00636">
    <property type="entry name" value="DNAJ_1"/>
    <property type="match status" value="1"/>
</dbReference>
<feature type="binding site" evidence="8">
    <location>
        <position position="172"/>
    </location>
    <ligand>
        <name>Zn(2+)</name>
        <dbReference type="ChEBI" id="CHEBI:29105"/>
        <label>2</label>
    </ligand>
</feature>
<dbReference type="PROSITE" id="PS51188">
    <property type="entry name" value="ZF_CR"/>
    <property type="match status" value="1"/>
</dbReference>
<feature type="binding site" evidence="8">
    <location>
        <position position="208"/>
    </location>
    <ligand>
        <name>Zn(2+)</name>
        <dbReference type="ChEBI" id="CHEBI:29105"/>
        <label>1</label>
    </ligand>
</feature>
<dbReference type="FunFam" id="2.60.260.20:FF:000005">
    <property type="entry name" value="Chaperone protein dnaJ 1, mitochondrial"/>
    <property type="match status" value="1"/>
</dbReference>
<evidence type="ECO:0000313" key="13">
    <source>
        <dbReference type="Proteomes" id="UP000233654"/>
    </source>
</evidence>
<organism evidence="12 13">
    <name type="scientific">Candidatus Anoxymicrobium japonicum</name>
    <dbReference type="NCBI Taxonomy" id="2013648"/>
    <lineage>
        <taxon>Bacteria</taxon>
        <taxon>Bacillati</taxon>
        <taxon>Actinomycetota</taxon>
        <taxon>Candidatus Geothermincolia</taxon>
        <taxon>Candidatus Geothermincolales</taxon>
        <taxon>Candidatus Anoxymicrobiaceae</taxon>
        <taxon>Candidatus Anoxymicrobium</taxon>
    </lineage>
</organism>
<dbReference type="FunFam" id="2.10.230.10:FF:000002">
    <property type="entry name" value="Molecular chaperone DnaJ"/>
    <property type="match status" value="1"/>
</dbReference>
<evidence type="ECO:0000256" key="9">
    <source>
        <dbReference type="PROSITE-ProRule" id="PRU00546"/>
    </source>
</evidence>
<dbReference type="InterPro" id="IPR002939">
    <property type="entry name" value="DnaJ_C"/>
</dbReference>
<dbReference type="Pfam" id="PF01556">
    <property type="entry name" value="DnaJ_C"/>
    <property type="match status" value="1"/>
</dbReference>
<dbReference type="SUPFAM" id="SSF57938">
    <property type="entry name" value="DnaJ/Hsp40 cysteine-rich domain"/>
    <property type="match status" value="1"/>
</dbReference>
<dbReference type="InterPro" id="IPR036410">
    <property type="entry name" value="HSP_DnaJ_Cys-rich_dom_sf"/>
</dbReference>
<dbReference type="HAMAP" id="MF_01152">
    <property type="entry name" value="DnaJ"/>
    <property type="match status" value="1"/>
</dbReference>
<comment type="caution">
    <text evidence="12">The sequence shown here is derived from an EMBL/GenBank/DDBJ whole genome shotgun (WGS) entry which is preliminary data.</text>
</comment>
<proteinExistence type="inferred from homology"/>
<comment type="similarity">
    <text evidence="6 8">Belongs to the DnaJ family.</text>
</comment>
<dbReference type="Pfam" id="PF00226">
    <property type="entry name" value="DnaJ"/>
    <property type="match status" value="1"/>
</dbReference>
<feature type="zinc finger region" description="CR-type" evidence="9">
    <location>
        <begin position="139"/>
        <end position="217"/>
    </location>
</feature>
<dbReference type="PRINTS" id="PR00625">
    <property type="entry name" value="JDOMAIN"/>
</dbReference>
<evidence type="ECO:0000256" key="8">
    <source>
        <dbReference type="HAMAP-Rule" id="MF_01152"/>
    </source>
</evidence>
<keyword evidence="4 8" id="KW-0862">Zinc</keyword>
<dbReference type="GO" id="GO:0051082">
    <property type="term" value="F:unfolded protein binding"/>
    <property type="evidence" value="ECO:0007669"/>
    <property type="project" value="UniProtKB-UniRule"/>
</dbReference>
<dbReference type="GO" id="GO:0031072">
    <property type="term" value="F:heat shock protein binding"/>
    <property type="evidence" value="ECO:0007669"/>
    <property type="project" value="InterPro"/>
</dbReference>
<feature type="repeat" description="CXXCXGXG motif" evidence="8">
    <location>
        <begin position="169"/>
        <end position="176"/>
    </location>
</feature>
<feature type="binding site" evidence="8">
    <location>
        <position position="191"/>
    </location>
    <ligand>
        <name>Zn(2+)</name>
        <dbReference type="ChEBI" id="CHEBI:29105"/>
        <label>2</label>
    </ligand>
</feature>
<evidence type="ECO:0000256" key="1">
    <source>
        <dbReference type="ARBA" id="ARBA00022723"/>
    </source>
</evidence>
<dbReference type="GO" id="GO:0009408">
    <property type="term" value="P:response to heat"/>
    <property type="evidence" value="ECO:0007669"/>
    <property type="project" value="InterPro"/>
</dbReference>
<keyword evidence="1 8" id="KW-0479">Metal-binding</keyword>
<sequence length="367" mass="39363">MNGKDYYKTLGVAKDAGKEEIKKAYRKLAHKYHPDKNPNNKEAEDRFKEITESYEVLSDDKKRQEYDSGRLFGAQGGFDGWGGAGGGAQGFSFEGDLGDIFNLFGGGRASAGRPGGRRGTRGDDVEVRVNMSFDDALKGASVPVTMTRDVICEVCKGLGSSPGTFPQTCPTCGGRGSVAESQGLFGLSRPCPACHGKGQIIQDPCSNCKGTGHRRRPKKIRIRIPEGVSDGSRICFHGKGEPGANGGPPGDLYVVTGVEKHPYLGKRNADITLDLPLTYSEAALGARVEVPTIHGKVNLNIPAGTQSGRTFRLKGKGAPRLKGKGQGDMLITVRVVVPQKINKEMRQAVERLGELETGDARAFLEQE</sequence>
<dbReference type="Gene3D" id="2.60.260.20">
    <property type="entry name" value="Urease metallochaperone UreE, N-terminal domain"/>
    <property type="match status" value="2"/>
</dbReference>
<evidence type="ECO:0000256" key="2">
    <source>
        <dbReference type="ARBA" id="ARBA00022737"/>
    </source>
</evidence>
<feature type="binding site" evidence="8">
    <location>
        <position position="155"/>
    </location>
    <ligand>
        <name>Zn(2+)</name>
        <dbReference type="ChEBI" id="CHEBI:29105"/>
        <label>1</label>
    </ligand>
</feature>
<dbReference type="Gene3D" id="1.10.287.110">
    <property type="entry name" value="DnaJ domain"/>
    <property type="match status" value="1"/>
</dbReference>
<keyword evidence="2 8" id="KW-0677">Repeat</keyword>
<evidence type="ECO:0000259" key="10">
    <source>
        <dbReference type="PROSITE" id="PS50076"/>
    </source>
</evidence>
<evidence type="ECO:0000259" key="11">
    <source>
        <dbReference type="PROSITE" id="PS51188"/>
    </source>
</evidence>
<dbReference type="NCBIfam" id="NF008035">
    <property type="entry name" value="PRK10767.1"/>
    <property type="match status" value="1"/>
</dbReference>
<keyword evidence="8" id="KW-0235">DNA replication</keyword>
<dbReference type="EMBL" id="PHEX01000106">
    <property type="protein sequence ID" value="PKQ27418.1"/>
    <property type="molecule type" value="Genomic_DNA"/>
</dbReference>